<reference evidence="1 2" key="1">
    <citation type="submission" date="2017-02" db="EMBL/GenBank/DDBJ databases">
        <authorList>
            <person name="Peterson S.W."/>
        </authorList>
    </citation>
    <scope>NUCLEOTIDE SEQUENCE [LARGE SCALE GENOMIC DNA]</scope>
    <source>
        <strain evidence="1 2">ATCC 43324</strain>
    </source>
</reference>
<accession>A0A1T4MX68</accession>
<evidence type="ECO:0000313" key="1">
    <source>
        <dbReference type="EMBL" id="SJZ71511.1"/>
    </source>
</evidence>
<sequence>MVGAAPVCPPERPRSGVSIRKGHVPIHKSSISIRKGHILTRKGGISIRKGYILTRKGGVSIHKRCMLTPKYVCALRRWMRPHGAMRSGTQAPTIPASIKPFYHATFLVFVRRQSLFRQPFLVLICRRAPLRQGCVISTVSYYKLHNFISVRLYFCFKNSAKWRLHNSCFRKVVCVSTHTPRRRSDTKQKYHSSLKL</sequence>
<protein>
    <submittedName>
        <fullName evidence="1">Uncharacterized protein</fullName>
    </submittedName>
</protein>
<organism evidence="1 2">
    <name type="scientific">Segatella oulorum</name>
    <dbReference type="NCBI Taxonomy" id="28136"/>
    <lineage>
        <taxon>Bacteria</taxon>
        <taxon>Pseudomonadati</taxon>
        <taxon>Bacteroidota</taxon>
        <taxon>Bacteroidia</taxon>
        <taxon>Bacteroidales</taxon>
        <taxon>Prevotellaceae</taxon>
        <taxon>Segatella</taxon>
    </lineage>
</organism>
<proteinExistence type="predicted"/>
<dbReference type="EMBL" id="FUXK01000008">
    <property type="protein sequence ID" value="SJZ71511.1"/>
    <property type="molecule type" value="Genomic_DNA"/>
</dbReference>
<dbReference type="Proteomes" id="UP000190065">
    <property type="component" value="Unassembled WGS sequence"/>
</dbReference>
<dbReference type="AlphaFoldDB" id="A0A1T4MX68"/>
<evidence type="ECO:0000313" key="2">
    <source>
        <dbReference type="Proteomes" id="UP000190065"/>
    </source>
</evidence>
<gene>
    <name evidence="1" type="ORF">SAMN02745202_00875</name>
</gene>
<name>A0A1T4MX68_9BACT</name>